<dbReference type="STRING" id="553469.SAMN04487947_3878"/>
<keyword evidence="2" id="KW-0472">Membrane</keyword>
<sequence length="145" mass="16653">MSGHHGDGYRRGRQVEEQREPRVGSVYRRLLLIIWGLGAVILLVVPAFGVGWTGIFAVVLVMHAFFAGLIFLDVRSLRQQGVEWGYSRHLWFSSALVFPFVTLVYCWYVARVVRRENERRGYTDDEAAEADSDSDDETREETADR</sequence>
<protein>
    <submittedName>
        <fullName evidence="3">Uncharacterized protein</fullName>
    </submittedName>
</protein>
<dbReference type="RefSeq" id="WP_089810750.1">
    <property type="nucleotide sequence ID" value="NZ_FOYT01000005.1"/>
</dbReference>
<feature type="compositionally biased region" description="Acidic residues" evidence="1">
    <location>
        <begin position="124"/>
        <end position="139"/>
    </location>
</feature>
<name>A0A1I6IYD8_9EURY</name>
<feature type="transmembrane region" description="Helical" evidence="2">
    <location>
        <begin position="91"/>
        <end position="110"/>
    </location>
</feature>
<evidence type="ECO:0000313" key="3">
    <source>
        <dbReference type="EMBL" id="SFR71766.1"/>
    </source>
</evidence>
<feature type="region of interest" description="Disordered" evidence="1">
    <location>
        <begin position="119"/>
        <end position="145"/>
    </location>
</feature>
<keyword evidence="2" id="KW-1133">Transmembrane helix</keyword>
<dbReference type="Proteomes" id="UP000198531">
    <property type="component" value="Unassembled WGS sequence"/>
</dbReference>
<dbReference type="OrthoDB" id="286051at2157"/>
<keyword evidence="2" id="KW-0812">Transmembrane</keyword>
<evidence type="ECO:0000256" key="1">
    <source>
        <dbReference type="SAM" id="MobiDB-lite"/>
    </source>
</evidence>
<reference evidence="4" key="1">
    <citation type="submission" date="2016-10" db="EMBL/GenBank/DDBJ databases">
        <authorList>
            <person name="Varghese N."/>
            <person name="Submissions S."/>
        </authorList>
    </citation>
    <scope>NUCLEOTIDE SEQUENCE [LARGE SCALE GENOMIC DNA]</scope>
    <source>
        <strain evidence="4">CGMCC 1.7736</strain>
    </source>
</reference>
<accession>A0A1I6IYD8</accession>
<dbReference type="EMBL" id="FOYT01000005">
    <property type="protein sequence ID" value="SFR71766.1"/>
    <property type="molecule type" value="Genomic_DNA"/>
</dbReference>
<organism evidence="3 4">
    <name type="scientific">Halogeometricum rufum</name>
    <dbReference type="NCBI Taxonomy" id="553469"/>
    <lineage>
        <taxon>Archaea</taxon>
        <taxon>Methanobacteriati</taxon>
        <taxon>Methanobacteriota</taxon>
        <taxon>Stenosarchaea group</taxon>
        <taxon>Halobacteria</taxon>
        <taxon>Halobacteriales</taxon>
        <taxon>Haloferacaceae</taxon>
        <taxon>Halogeometricum</taxon>
    </lineage>
</organism>
<feature type="transmembrane region" description="Helical" evidence="2">
    <location>
        <begin position="26"/>
        <end position="45"/>
    </location>
</feature>
<proteinExistence type="predicted"/>
<evidence type="ECO:0000256" key="2">
    <source>
        <dbReference type="SAM" id="Phobius"/>
    </source>
</evidence>
<keyword evidence="4" id="KW-1185">Reference proteome</keyword>
<gene>
    <name evidence="3" type="ORF">SAMN04487947_3878</name>
</gene>
<evidence type="ECO:0000313" key="4">
    <source>
        <dbReference type="Proteomes" id="UP000198531"/>
    </source>
</evidence>
<feature type="transmembrane region" description="Helical" evidence="2">
    <location>
        <begin position="52"/>
        <end position="71"/>
    </location>
</feature>
<dbReference type="AlphaFoldDB" id="A0A1I6IYD8"/>